<organism evidence="12 13">
    <name type="scientific">Wickerhamomyces pijperi</name>
    <name type="common">Yeast</name>
    <name type="synonym">Pichia pijperi</name>
    <dbReference type="NCBI Taxonomy" id="599730"/>
    <lineage>
        <taxon>Eukaryota</taxon>
        <taxon>Fungi</taxon>
        <taxon>Dikarya</taxon>
        <taxon>Ascomycota</taxon>
        <taxon>Saccharomycotina</taxon>
        <taxon>Saccharomycetes</taxon>
        <taxon>Phaffomycetales</taxon>
        <taxon>Wickerhamomycetaceae</taxon>
        <taxon>Wickerhamomyces</taxon>
    </lineage>
</organism>
<evidence type="ECO:0000256" key="3">
    <source>
        <dbReference type="ARBA" id="ARBA00022741"/>
    </source>
</evidence>
<feature type="domain" description="Helicase C-terminal" evidence="11">
    <location>
        <begin position="575"/>
        <end position="725"/>
    </location>
</feature>
<dbReference type="SMART" id="SM00487">
    <property type="entry name" value="DEXDc"/>
    <property type="match status" value="1"/>
</dbReference>
<dbReference type="FunFam" id="3.40.50.10810:FF:000015">
    <property type="entry name" value="lymphoid-specific helicase isoform X1"/>
    <property type="match status" value="1"/>
</dbReference>
<feature type="compositionally biased region" description="Basic and acidic residues" evidence="9">
    <location>
        <begin position="108"/>
        <end position="132"/>
    </location>
</feature>
<reference evidence="12" key="2">
    <citation type="submission" date="2021-01" db="EMBL/GenBank/DDBJ databases">
        <authorList>
            <person name="Schikora-Tamarit M.A."/>
        </authorList>
    </citation>
    <scope>NUCLEOTIDE SEQUENCE</scope>
    <source>
        <strain evidence="12">CBS2887</strain>
    </source>
</reference>
<evidence type="ECO:0000256" key="5">
    <source>
        <dbReference type="ARBA" id="ARBA00022806"/>
    </source>
</evidence>
<dbReference type="PROSITE" id="PS51192">
    <property type="entry name" value="HELICASE_ATP_BIND_1"/>
    <property type="match status" value="1"/>
</dbReference>
<feature type="domain" description="Helicase ATP-binding" evidence="10">
    <location>
        <begin position="184"/>
        <end position="350"/>
    </location>
</feature>
<evidence type="ECO:0000259" key="11">
    <source>
        <dbReference type="PROSITE" id="PS51194"/>
    </source>
</evidence>
<proteinExistence type="inferred from homology"/>
<dbReference type="SUPFAM" id="SSF52540">
    <property type="entry name" value="P-loop containing nucleoside triphosphate hydrolases"/>
    <property type="match status" value="2"/>
</dbReference>
<evidence type="ECO:0000256" key="2">
    <source>
        <dbReference type="ARBA" id="ARBA00007025"/>
    </source>
</evidence>
<dbReference type="GO" id="GO:0005634">
    <property type="term" value="C:nucleus"/>
    <property type="evidence" value="ECO:0007669"/>
    <property type="project" value="UniProtKB-SubCell"/>
</dbReference>
<dbReference type="PANTHER" id="PTHR10799">
    <property type="entry name" value="SNF2/RAD54 HELICASE FAMILY"/>
    <property type="match status" value="1"/>
</dbReference>
<reference evidence="12" key="1">
    <citation type="journal article" date="2021" name="Open Biol.">
        <title>Shared evolutionary footprints suggest mitochondrial oxidative damage underlies multiple complex I losses in fungi.</title>
        <authorList>
            <person name="Schikora-Tamarit M.A."/>
            <person name="Marcet-Houben M."/>
            <person name="Nosek J."/>
            <person name="Gabaldon T."/>
        </authorList>
    </citation>
    <scope>NUCLEOTIDE SEQUENCE</scope>
    <source>
        <strain evidence="12">CBS2887</strain>
    </source>
</reference>
<keyword evidence="3" id="KW-0547">Nucleotide-binding</keyword>
<comment type="similarity">
    <text evidence="2">Belongs to the SNF2/RAD54 helicase family.</text>
</comment>
<comment type="subcellular location">
    <subcellularLocation>
        <location evidence="1">Nucleus</location>
    </subcellularLocation>
</comment>
<feature type="region of interest" description="Disordered" evidence="9">
    <location>
        <begin position="1"/>
        <end position="42"/>
    </location>
</feature>
<dbReference type="InterPro" id="IPR027417">
    <property type="entry name" value="P-loop_NTPase"/>
</dbReference>
<feature type="region of interest" description="Disordered" evidence="9">
    <location>
        <begin position="105"/>
        <end position="140"/>
    </location>
</feature>
<evidence type="ECO:0000256" key="7">
    <source>
        <dbReference type="ARBA" id="ARBA00023054"/>
    </source>
</evidence>
<evidence type="ECO:0000256" key="1">
    <source>
        <dbReference type="ARBA" id="ARBA00004123"/>
    </source>
</evidence>
<dbReference type="PROSITE" id="PS51194">
    <property type="entry name" value="HELICASE_CTER"/>
    <property type="match status" value="1"/>
</dbReference>
<dbReference type="InterPro" id="IPR001650">
    <property type="entry name" value="Helicase_C-like"/>
</dbReference>
<protein>
    <submittedName>
        <fullName evidence="12">Uncharacterized protein</fullName>
    </submittedName>
</protein>
<keyword evidence="8" id="KW-0539">Nucleus</keyword>
<dbReference type="GO" id="GO:0004386">
    <property type="term" value="F:helicase activity"/>
    <property type="evidence" value="ECO:0007669"/>
    <property type="project" value="UniProtKB-KW"/>
</dbReference>
<dbReference type="AlphaFoldDB" id="A0A9P8PRM2"/>
<dbReference type="Gene3D" id="3.40.50.300">
    <property type="entry name" value="P-loop containing nucleotide triphosphate hydrolases"/>
    <property type="match status" value="1"/>
</dbReference>
<evidence type="ECO:0000313" key="12">
    <source>
        <dbReference type="EMBL" id="KAH3676332.1"/>
    </source>
</evidence>
<dbReference type="Proteomes" id="UP000774326">
    <property type="component" value="Unassembled WGS sequence"/>
</dbReference>
<dbReference type="InterPro" id="IPR000330">
    <property type="entry name" value="SNF2_N"/>
</dbReference>
<dbReference type="CDD" id="cd18793">
    <property type="entry name" value="SF2_C_SNF"/>
    <property type="match status" value="1"/>
</dbReference>
<keyword evidence="13" id="KW-1185">Reference proteome</keyword>
<dbReference type="GO" id="GO:0005524">
    <property type="term" value="F:ATP binding"/>
    <property type="evidence" value="ECO:0007669"/>
    <property type="project" value="UniProtKB-KW"/>
</dbReference>
<evidence type="ECO:0000313" key="13">
    <source>
        <dbReference type="Proteomes" id="UP000774326"/>
    </source>
</evidence>
<dbReference type="InterPro" id="IPR038718">
    <property type="entry name" value="SNF2-like_sf"/>
</dbReference>
<evidence type="ECO:0000256" key="8">
    <source>
        <dbReference type="ARBA" id="ARBA00023242"/>
    </source>
</evidence>
<dbReference type="InterPro" id="IPR049730">
    <property type="entry name" value="SNF2/RAD54-like_C"/>
</dbReference>
<comment type="caution">
    <text evidence="12">The sequence shown here is derived from an EMBL/GenBank/DDBJ whole genome shotgun (WGS) entry which is preliminary data.</text>
</comment>
<dbReference type="Pfam" id="PF00176">
    <property type="entry name" value="SNF2-rel_dom"/>
    <property type="match status" value="1"/>
</dbReference>
<gene>
    <name evidence="12" type="ORF">WICPIJ_009142</name>
</gene>
<dbReference type="InterPro" id="IPR014001">
    <property type="entry name" value="Helicase_ATP-bd"/>
</dbReference>
<evidence type="ECO:0000256" key="9">
    <source>
        <dbReference type="SAM" id="MobiDB-lite"/>
    </source>
</evidence>
<evidence type="ECO:0000259" key="10">
    <source>
        <dbReference type="PROSITE" id="PS51192"/>
    </source>
</evidence>
<keyword evidence="6" id="KW-0067">ATP-binding</keyword>
<dbReference type="OrthoDB" id="5857104at2759"/>
<evidence type="ECO:0000256" key="6">
    <source>
        <dbReference type="ARBA" id="ARBA00022840"/>
    </source>
</evidence>
<name>A0A9P8PRM2_WICPI</name>
<evidence type="ECO:0000256" key="4">
    <source>
        <dbReference type="ARBA" id="ARBA00022801"/>
    </source>
</evidence>
<accession>A0A9P8PRM2</accession>
<dbReference type="EMBL" id="JAEUBG010005289">
    <property type="protein sequence ID" value="KAH3676332.1"/>
    <property type="molecule type" value="Genomic_DNA"/>
</dbReference>
<dbReference type="GO" id="GO:0016787">
    <property type="term" value="F:hydrolase activity"/>
    <property type="evidence" value="ECO:0007669"/>
    <property type="project" value="UniProtKB-KW"/>
</dbReference>
<keyword evidence="4" id="KW-0378">Hydrolase</keyword>
<keyword evidence="5" id="KW-0347">Helicase</keyword>
<dbReference type="SMART" id="SM00490">
    <property type="entry name" value="HELICc"/>
    <property type="match status" value="1"/>
</dbReference>
<dbReference type="Pfam" id="PF00271">
    <property type="entry name" value="Helicase_C"/>
    <property type="match status" value="1"/>
</dbReference>
<keyword evidence="7" id="KW-0175">Coiled coil</keyword>
<dbReference type="Gene3D" id="3.40.50.10810">
    <property type="entry name" value="Tandem AAA-ATPase domain"/>
    <property type="match status" value="1"/>
</dbReference>
<sequence>MAKAKTKKEVVELSDSEDSDLEVESDFDRASDDDYDAAEDGKVAALLKQQQQRDKKKSKATAKQIKEFENLSYDFKLEKLQSLVQQSQIFSSIISDTLLESSLAKKKQREEQEKTKGESVKKEDPADLEPSKKRLKRSKDKEVIAMAKETKAKLENHNSTIKQPSLVTGGTMRDYQLEGTEWLITLYENGLNGILADEMGLGKTIQSIALLAFLYEQGINGNFLITAPLSTVGNWDKEFKRFAPNVTVLKYLGTKDERAELRRQFFNKNRVEQAVVITSYETVLRDIEYFNTIDWKFLIVDEGHRLKNMNCLLIRELKRLRTSNRLLLTGTPLQNNLSELWSLLNFILPDIFHDLDLFQKWFDFGSLTDISKGSQDTETKKLIESTIQESLVKNLHTILKPFLLRRLKRDVVKNLPPKREYLVYGKLTPMQSTLYKSALQRNMKESVLRFALNEHVRVNSLNITEAEVASFLKEKTSKSYYTTVSSMRPDKDEAFLRSAKHQMMTERRERLTDNERRLEIVWEEVSKAVQQKALQNLFMQLRLICNSPYLFYFPWDDEDSMSFEELLASSGKLQVVNQLVPRLLKENHKVLIFSQFTKTLDLVEDWCELSGYESSRLDGSTNQEDREEEISRFNTDPNVKIFLLSTRAGGLGLNLTQADSVILFDNDWNPQVDLQAMDRVHRIGQTKPVVIYRLVLANTVEQLILAKADSKRKLEKLVIQLGKFESLKRLMDTDTKMSFDGKSTQAKGGEERLAKELMALFEDDRFKKEGLENVESSLLTDAELDELTDRSMDAYNRDPSYFDKFEHLSIFETTVSGLGSE</sequence>
<feature type="compositionally biased region" description="Acidic residues" evidence="9">
    <location>
        <begin position="12"/>
        <end position="25"/>
    </location>
</feature>